<dbReference type="GO" id="GO:0016712">
    <property type="term" value="F:oxidoreductase activity, acting on paired donors, with incorporation or reduction of molecular oxygen, reduced flavin or flavoprotein as one donor, and incorporation of one atom of oxygen"/>
    <property type="evidence" value="ECO:0007669"/>
    <property type="project" value="TreeGrafter"/>
</dbReference>
<dbReference type="EMBL" id="JACEEZ010019980">
    <property type="protein sequence ID" value="KAG0715147.1"/>
    <property type="molecule type" value="Genomic_DNA"/>
</dbReference>
<dbReference type="PRINTS" id="PR00385">
    <property type="entry name" value="P450"/>
</dbReference>
<evidence type="ECO:0000313" key="5">
    <source>
        <dbReference type="EMBL" id="KAG0715147.1"/>
    </source>
</evidence>
<dbReference type="OrthoDB" id="6371708at2759"/>
<evidence type="ECO:0000256" key="1">
    <source>
        <dbReference type="ARBA" id="ARBA00010617"/>
    </source>
</evidence>
<name>A0A8J4XUZ7_CHIOP</name>
<dbReference type="AlphaFoldDB" id="A0A8J4XUZ7"/>
<dbReference type="Pfam" id="PF00067">
    <property type="entry name" value="p450"/>
    <property type="match status" value="2"/>
</dbReference>
<dbReference type="PANTHER" id="PTHR24300">
    <property type="entry name" value="CYTOCHROME P450 508A4-RELATED"/>
    <property type="match status" value="1"/>
</dbReference>
<evidence type="ECO:0000256" key="2">
    <source>
        <dbReference type="ARBA" id="ARBA00022723"/>
    </source>
</evidence>
<comment type="caution">
    <text evidence="5">The sequence shown here is derived from an EMBL/GenBank/DDBJ whole genome shotgun (WGS) entry which is preliminary data.</text>
</comment>
<sequence length="261" mass="29841">MDDPRVLDFIQLLMAMTREFEGSVTLFNFLPWLGKIAPVWLQQQLGLVTLQKTTEKLANFAEESVKQHEDTLDPLHRRDLIDQYLMSIKEDQDPLFKREELLMLVIDLFFAGAETTSSTILWTILYLAKYPGVQERVQQEIDDVLPKGITPQYQDRTKRGAADACDRLFFAGAETTSSTILWTILYLAVPGVQERLQQEIDDVLPKGITRSTKTEQLPYFEAMLSEVQRVVSLVPLGVPHMATQDTEFEGYTIPKVKCLKN</sequence>
<protein>
    <submittedName>
        <fullName evidence="5">Cytochrome P450 2L1</fullName>
    </submittedName>
</protein>
<dbReference type="GO" id="GO:0020037">
    <property type="term" value="F:heme binding"/>
    <property type="evidence" value="ECO:0007669"/>
    <property type="project" value="InterPro"/>
</dbReference>
<dbReference type="InterPro" id="IPR001128">
    <property type="entry name" value="Cyt_P450"/>
</dbReference>
<dbReference type="GO" id="GO:0005737">
    <property type="term" value="C:cytoplasm"/>
    <property type="evidence" value="ECO:0007669"/>
    <property type="project" value="TreeGrafter"/>
</dbReference>
<dbReference type="Gene3D" id="1.10.630.10">
    <property type="entry name" value="Cytochrome P450"/>
    <property type="match status" value="2"/>
</dbReference>
<organism evidence="5 6">
    <name type="scientific">Chionoecetes opilio</name>
    <name type="common">Atlantic snow crab</name>
    <name type="synonym">Cancer opilio</name>
    <dbReference type="NCBI Taxonomy" id="41210"/>
    <lineage>
        <taxon>Eukaryota</taxon>
        <taxon>Metazoa</taxon>
        <taxon>Ecdysozoa</taxon>
        <taxon>Arthropoda</taxon>
        <taxon>Crustacea</taxon>
        <taxon>Multicrustacea</taxon>
        <taxon>Malacostraca</taxon>
        <taxon>Eumalacostraca</taxon>
        <taxon>Eucarida</taxon>
        <taxon>Decapoda</taxon>
        <taxon>Pleocyemata</taxon>
        <taxon>Brachyura</taxon>
        <taxon>Eubrachyura</taxon>
        <taxon>Majoidea</taxon>
        <taxon>Majidae</taxon>
        <taxon>Chionoecetes</taxon>
    </lineage>
</organism>
<proteinExistence type="inferred from homology"/>
<gene>
    <name evidence="5" type="primary">CYP2L1_12</name>
    <name evidence="5" type="ORF">GWK47_012628</name>
</gene>
<dbReference type="GO" id="GO:0005506">
    <property type="term" value="F:iron ion binding"/>
    <property type="evidence" value="ECO:0007669"/>
    <property type="project" value="InterPro"/>
</dbReference>
<keyword evidence="2" id="KW-0479">Metal-binding</keyword>
<keyword evidence="3" id="KW-0408">Iron</keyword>
<evidence type="ECO:0000256" key="4">
    <source>
        <dbReference type="ARBA" id="ARBA00023033"/>
    </source>
</evidence>
<dbReference type="InterPro" id="IPR036396">
    <property type="entry name" value="Cyt_P450_sf"/>
</dbReference>
<dbReference type="InterPro" id="IPR050182">
    <property type="entry name" value="Cytochrome_P450_fam2"/>
</dbReference>
<reference evidence="5" key="1">
    <citation type="submission" date="2020-07" db="EMBL/GenBank/DDBJ databases">
        <title>The High-quality genome of the commercially important snow crab, Chionoecetes opilio.</title>
        <authorList>
            <person name="Jeong J.-H."/>
            <person name="Ryu S."/>
        </authorList>
    </citation>
    <scope>NUCLEOTIDE SEQUENCE</scope>
    <source>
        <strain evidence="5">MADBK_172401_WGS</strain>
        <tissue evidence="5">Digestive gland</tissue>
    </source>
</reference>
<dbReference type="GO" id="GO:0006805">
    <property type="term" value="P:xenobiotic metabolic process"/>
    <property type="evidence" value="ECO:0007669"/>
    <property type="project" value="TreeGrafter"/>
</dbReference>
<keyword evidence="6" id="KW-1185">Reference proteome</keyword>
<dbReference type="InterPro" id="IPR002401">
    <property type="entry name" value="Cyt_P450_E_grp-I"/>
</dbReference>
<comment type="similarity">
    <text evidence="1">Belongs to the cytochrome P450 family.</text>
</comment>
<keyword evidence="4" id="KW-0560">Oxidoreductase</keyword>
<accession>A0A8J4XUZ7</accession>
<keyword evidence="4" id="KW-0503">Monooxygenase</keyword>
<evidence type="ECO:0000256" key="3">
    <source>
        <dbReference type="ARBA" id="ARBA00023004"/>
    </source>
</evidence>
<dbReference type="SUPFAM" id="SSF48264">
    <property type="entry name" value="Cytochrome P450"/>
    <property type="match status" value="2"/>
</dbReference>
<evidence type="ECO:0000313" key="6">
    <source>
        <dbReference type="Proteomes" id="UP000770661"/>
    </source>
</evidence>
<dbReference type="Proteomes" id="UP000770661">
    <property type="component" value="Unassembled WGS sequence"/>
</dbReference>
<dbReference type="PRINTS" id="PR00463">
    <property type="entry name" value="EP450I"/>
</dbReference>
<dbReference type="GO" id="GO:0006082">
    <property type="term" value="P:organic acid metabolic process"/>
    <property type="evidence" value="ECO:0007669"/>
    <property type="project" value="TreeGrafter"/>
</dbReference>
<dbReference type="PANTHER" id="PTHR24300:SF375">
    <property type="entry name" value="CYTOCHROME P450 FAMILY"/>
    <property type="match status" value="1"/>
</dbReference>